<dbReference type="VEuPathDB" id="MicrosporidiaDB:AAJ76_1830002604"/>
<dbReference type="GeneID" id="36319233"/>
<dbReference type="AlphaFoldDB" id="A0A0F9YM89"/>
<dbReference type="VEuPathDB" id="MicrosporidiaDB:NCER_102676"/>
<reference evidence="1 2" key="1">
    <citation type="journal article" date="2015" name="Environ. Microbiol.">
        <title>Genome analyses suggest the presence of polyploidy and recent human-driven expansions in eight global populations of the honeybee pathogen Nosema ceranae.</title>
        <authorList>
            <person name="Pelin A."/>
            <person name="Selman M."/>
            <person name="Aris-Brosou S."/>
            <person name="Farinelli L."/>
            <person name="Corradi N."/>
        </authorList>
    </citation>
    <scope>NUCLEOTIDE SEQUENCE [LARGE SCALE GENOMIC DNA]</scope>
    <source>
        <strain evidence="1 2">PA08 1199</strain>
    </source>
</reference>
<name>A0A0F9YM89_9MICR</name>
<keyword evidence="2" id="KW-1185">Reference proteome</keyword>
<dbReference type="Gene3D" id="1.10.340.70">
    <property type="match status" value="1"/>
</dbReference>
<dbReference type="EMBL" id="JPQZ01000183">
    <property type="protein sequence ID" value="KKO73897.1"/>
    <property type="molecule type" value="Genomic_DNA"/>
</dbReference>
<dbReference type="RefSeq" id="XP_024329639.1">
    <property type="nucleotide sequence ID" value="XM_024474317.1"/>
</dbReference>
<accession>A0A0F9YM89</accession>
<evidence type="ECO:0000313" key="1">
    <source>
        <dbReference type="EMBL" id="KKO73897.1"/>
    </source>
</evidence>
<comment type="caution">
    <text evidence="1">The sequence shown here is derived from an EMBL/GenBank/DDBJ whole genome shotgun (WGS) entry which is preliminary data.</text>
</comment>
<proteinExistence type="predicted"/>
<gene>
    <name evidence="1" type="ORF">AAJ76_1830002604</name>
</gene>
<evidence type="ECO:0000313" key="2">
    <source>
        <dbReference type="Proteomes" id="UP000034350"/>
    </source>
</evidence>
<sequence length="121" mass="14578">MVSVINDKEEYDAIMAILLKLPLKRNLSRYQVFRLRKKAEHFLVLNDMLYLNDREGLHKKVFYKTQIDIMALEIKRLHNTNHYGHNRMYELCKDYFFTTPRTIVRDIIEICNACKTSRPLK</sequence>
<organism evidence="1 2">
    <name type="scientific">Vairimorpha ceranae</name>
    <dbReference type="NCBI Taxonomy" id="40302"/>
    <lineage>
        <taxon>Eukaryota</taxon>
        <taxon>Fungi</taxon>
        <taxon>Fungi incertae sedis</taxon>
        <taxon>Microsporidia</taxon>
        <taxon>Nosematidae</taxon>
        <taxon>Vairimorpha</taxon>
    </lineage>
</organism>
<dbReference type="OrthoDB" id="2193923at2759"/>
<dbReference type="Proteomes" id="UP000034350">
    <property type="component" value="Unassembled WGS sequence"/>
</dbReference>
<protein>
    <submittedName>
        <fullName evidence="1">Dna replication fork-blocking protein</fullName>
    </submittedName>
</protein>